<dbReference type="InterPro" id="IPR006140">
    <property type="entry name" value="D-isomer_DH_NAD-bd"/>
</dbReference>
<proteinExistence type="inferred from homology"/>
<name>A0A151ABE6_9EURY</name>
<dbReference type="EMBL" id="LTAZ01000011">
    <property type="protein sequence ID" value="KYH24933.1"/>
    <property type="molecule type" value="Genomic_DNA"/>
</dbReference>
<gene>
    <name evidence="6" type="primary">ddh_5</name>
    <name evidence="6" type="ORF">HAPAU_30250</name>
</gene>
<protein>
    <submittedName>
        <fullName evidence="6">D-2-hydroxyacid dehydrogenase</fullName>
        <ecNumber evidence="6">1.1.1.-</ecNumber>
    </submittedName>
</protein>
<evidence type="ECO:0000313" key="6">
    <source>
        <dbReference type="EMBL" id="KYH24933.1"/>
    </source>
</evidence>
<organism evidence="6 7">
    <name type="scientific">Halalkalicoccus paucihalophilus</name>
    <dbReference type="NCBI Taxonomy" id="1008153"/>
    <lineage>
        <taxon>Archaea</taxon>
        <taxon>Methanobacteriati</taxon>
        <taxon>Methanobacteriota</taxon>
        <taxon>Stenosarchaea group</taxon>
        <taxon>Halobacteria</taxon>
        <taxon>Halobacteriales</taxon>
        <taxon>Halococcaceae</taxon>
        <taxon>Halalkalicoccus</taxon>
    </lineage>
</organism>
<dbReference type="RefSeq" id="WP_066384175.1">
    <property type="nucleotide sequence ID" value="NZ_LTAZ01000011.1"/>
</dbReference>
<comment type="similarity">
    <text evidence="3">Belongs to the D-isomer specific 2-hydroxyacid dehydrogenase family.</text>
</comment>
<dbReference type="GO" id="GO:0016616">
    <property type="term" value="F:oxidoreductase activity, acting on the CH-OH group of donors, NAD or NADP as acceptor"/>
    <property type="evidence" value="ECO:0007669"/>
    <property type="project" value="InterPro"/>
</dbReference>
<dbReference type="AlphaFoldDB" id="A0A151ABE6"/>
<dbReference type="Proteomes" id="UP000075321">
    <property type="component" value="Unassembled WGS sequence"/>
</dbReference>
<accession>A0A151ABE6</accession>
<dbReference type="InterPro" id="IPR006139">
    <property type="entry name" value="D-isomer_2_OHA_DH_cat_dom"/>
</dbReference>
<dbReference type="EC" id="1.1.1.-" evidence="6"/>
<evidence type="ECO:0000256" key="2">
    <source>
        <dbReference type="ARBA" id="ARBA00023027"/>
    </source>
</evidence>
<dbReference type="PANTHER" id="PTHR43333">
    <property type="entry name" value="2-HACID_DH_C DOMAIN-CONTAINING PROTEIN"/>
    <property type="match status" value="1"/>
</dbReference>
<dbReference type="FunFam" id="3.40.50.720:FF:000363">
    <property type="entry name" value="D-isomer specific 2-hydroxyacid dehydrogenase"/>
    <property type="match status" value="1"/>
</dbReference>
<dbReference type="SUPFAM" id="SSF52283">
    <property type="entry name" value="Formate/glycerate dehydrogenase catalytic domain-like"/>
    <property type="match status" value="1"/>
</dbReference>
<evidence type="ECO:0000259" key="4">
    <source>
        <dbReference type="Pfam" id="PF00389"/>
    </source>
</evidence>
<feature type="domain" description="D-isomer specific 2-hydroxyacid dehydrogenase NAD-binding" evidence="5">
    <location>
        <begin position="114"/>
        <end position="288"/>
    </location>
</feature>
<keyword evidence="1 3" id="KW-0560">Oxidoreductase</keyword>
<dbReference type="Pfam" id="PF00389">
    <property type="entry name" value="2-Hacid_dh"/>
    <property type="match status" value="1"/>
</dbReference>
<dbReference type="Gene3D" id="3.40.50.720">
    <property type="entry name" value="NAD(P)-binding Rossmann-like Domain"/>
    <property type="match status" value="2"/>
</dbReference>
<reference evidence="6 7" key="1">
    <citation type="submission" date="2016-02" db="EMBL/GenBank/DDBJ databases">
        <title>Genome sequence of Halalkalicoccus paucihalophilus DSM 24557.</title>
        <authorList>
            <person name="Poehlein A."/>
            <person name="Daniel R."/>
        </authorList>
    </citation>
    <scope>NUCLEOTIDE SEQUENCE [LARGE SCALE GENOMIC DNA]</scope>
    <source>
        <strain evidence="6 7">DSM 24557</strain>
    </source>
</reference>
<keyword evidence="7" id="KW-1185">Reference proteome</keyword>
<evidence type="ECO:0000313" key="7">
    <source>
        <dbReference type="Proteomes" id="UP000075321"/>
    </source>
</evidence>
<keyword evidence="2" id="KW-0520">NAD</keyword>
<dbReference type="Pfam" id="PF02826">
    <property type="entry name" value="2-Hacid_dh_C"/>
    <property type="match status" value="1"/>
</dbReference>
<evidence type="ECO:0000259" key="5">
    <source>
        <dbReference type="Pfam" id="PF02826"/>
    </source>
</evidence>
<dbReference type="CDD" id="cd05300">
    <property type="entry name" value="2-Hacid_dh_1"/>
    <property type="match status" value="1"/>
</dbReference>
<evidence type="ECO:0000256" key="3">
    <source>
        <dbReference type="RuleBase" id="RU003719"/>
    </source>
</evidence>
<dbReference type="PANTHER" id="PTHR43333:SF1">
    <property type="entry name" value="D-ISOMER SPECIFIC 2-HYDROXYACID DEHYDROGENASE NAD-BINDING DOMAIN-CONTAINING PROTEIN"/>
    <property type="match status" value="1"/>
</dbReference>
<feature type="domain" description="D-isomer specific 2-hydroxyacid dehydrogenase catalytic" evidence="4">
    <location>
        <begin position="55"/>
        <end position="319"/>
    </location>
</feature>
<dbReference type="InterPro" id="IPR036291">
    <property type="entry name" value="NAD(P)-bd_dom_sf"/>
</dbReference>
<dbReference type="OrthoDB" id="168224at2157"/>
<evidence type="ECO:0000256" key="1">
    <source>
        <dbReference type="ARBA" id="ARBA00023002"/>
    </source>
</evidence>
<dbReference type="PATRIC" id="fig|1008153.3.peg.3132"/>
<dbReference type="SUPFAM" id="SSF51735">
    <property type="entry name" value="NAD(P)-binding Rossmann-fold domains"/>
    <property type="match status" value="1"/>
</dbReference>
<dbReference type="GO" id="GO:0051287">
    <property type="term" value="F:NAD binding"/>
    <property type="evidence" value="ECO:0007669"/>
    <property type="project" value="InterPro"/>
</dbReference>
<sequence length="321" mass="35279">MSQTPDPDVLVLRGSAHGIPAEEYRDELQDRLPDHRIAFARTPHQERELIRTARVVSTTAIDDELLAQAENLELFAGVAAGYGHLPLETFAEMGVTATTASGIHAPNIAEQVLGYLLTMTRRLREGWRRQQRHEWRHYQAGELKDSTVTVVGLGAIGQAIVQRLSGFEVETIGVRYTPEKGGPTDEVIGFDTDAVHDALARTDHLVIASPLTETTRGLIDADAFETLPPDATLINIGRGPIVETDALITAIQKNQIGDVALDVTDPEPLPPDHALWQFENVMITPHNAGHSPEHWPRLADIVAHNVRALDNGEEFKNVIEP</sequence>
<comment type="caution">
    <text evidence="6">The sequence shown here is derived from an EMBL/GenBank/DDBJ whole genome shotgun (WGS) entry which is preliminary data.</text>
</comment>